<evidence type="ECO:0000256" key="3">
    <source>
        <dbReference type="ARBA" id="ARBA00022490"/>
    </source>
</evidence>
<dbReference type="InterPro" id="IPR013809">
    <property type="entry name" value="ENTH"/>
</dbReference>
<dbReference type="GO" id="GO:0005543">
    <property type="term" value="F:phospholipid binding"/>
    <property type="evidence" value="ECO:0007669"/>
    <property type="project" value="TreeGrafter"/>
</dbReference>
<dbReference type="Proteomes" id="UP001209540">
    <property type="component" value="Unassembled WGS sequence"/>
</dbReference>
<keyword evidence="9" id="KW-1185">Reference proteome</keyword>
<comment type="subcellular location">
    <subcellularLocation>
        <location evidence="1">Cytoplasm</location>
    </subcellularLocation>
</comment>
<feature type="domain" description="ENTH" evidence="7">
    <location>
        <begin position="12"/>
        <end position="144"/>
    </location>
</feature>
<dbReference type="EMBL" id="JAIXMP010000008">
    <property type="protein sequence ID" value="KAI9269325.1"/>
    <property type="molecule type" value="Genomic_DNA"/>
</dbReference>
<keyword evidence="3" id="KW-0963">Cytoplasm</keyword>
<dbReference type="PANTHER" id="PTHR12276">
    <property type="entry name" value="EPSIN/ENT-RELATED"/>
    <property type="match status" value="1"/>
</dbReference>
<evidence type="ECO:0000256" key="4">
    <source>
        <dbReference type="ARBA" id="ARBA00022553"/>
    </source>
</evidence>
<dbReference type="InterPro" id="IPR003903">
    <property type="entry name" value="UIM_dom"/>
</dbReference>
<evidence type="ECO:0000256" key="6">
    <source>
        <dbReference type="SAM" id="MobiDB-lite"/>
    </source>
</evidence>
<reference evidence="8" key="2">
    <citation type="submission" date="2023-02" db="EMBL/GenBank/DDBJ databases">
        <authorList>
            <consortium name="DOE Joint Genome Institute"/>
            <person name="Mondo S.J."/>
            <person name="Chang Y."/>
            <person name="Wang Y."/>
            <person name="Ahrendt S."/>
            <person name="Andreopoulos W."/>
            <person name="Barry K."/>
            <person name="Beard J."/>
            <person name="Benny G.L."/>
            <person name="Blankenship S."/>
            <person name="Bonito G."/>
            <person name="Cuomo C."/>
            <person name="Desiro A."/>
            <person name="Gervers K.A."/>
            <person name="Hundley H."/>
            <person name="Kuo A."/>
            <person name="LaButti K."/>
            <person name="Lang B.F."/>
            <person name="Lipzen A."/>
            <person name="O'Donnell K."/>
            <person name="Pangilinan J."/>
            <person name="Reynolds N."/>
            <person name="Sandor L."/>
            <person name="Smith M.W."/>
            <person name="Tsang A."/>
            <person name="Grigoriev I.V."/>
            <person name="Stajich J.E."/>
            <person name="Spatafora J.W."/>
        </authorList>
    </citation>
    <scope>NUCLEOTIDE SEQUENCE</scope>
    <source>
        <strain evidence="8">RSA 2281</strain>
    </source>
</reference>
<dbReference type="AlphaFoldDB" id="A0AAD5KFX7"/>
<dbReference type="SMART" id="SM00726">
    <property type="entry name" value="UIM"/>
    <property type="match status" value="2"/>
</dbReference>
<comment type="caution">
    <text evidence="8">The sequence shown here is derived from an EMBL/GenBank/DDBJ whole genome shotgun (WGS) entry which is preliminary data.</text>
</comment>
<evidence type="ECO:0000313" key="9">
    <source>
        <dbReference type="Proteomes" id="UP001209540"/>
    </source>
</evidence>
<evidence type="ECO:0000256" key="1">
    <source>
        <dbReference type="ARBA" id="ARBA00004496"/>
    </source>
</evidence>
<dbReference type="SUPFAM" id="SSF48464">
    <property type="entry name" value="ENTH/VHS domain"/>
    <property type="match status" value="1"/>
</dbReference>
<dbReference type="CDD" id="cd16991">
    <property type="entry name" value="ENTH_Ent1_Ent2"/>
    <property type="match status" value="1"/>
</dbReference>
<reference evidence="8" key="1">
    <citation type="journal article" date="2022" name="IScience">
        <title>Evolution of zygomycete secretomes and the origins of terrestrial fungal ecologies.</title>
        <authorList>
            <person name="Chang Y."/>
            <person name="Wang Y."/>
            <person name="Mondo S."/>
            <person name="Ahrendt S."/>
            <person name="Andreopoulos W."/>
            <person name="Barry K."/>
            <person name="Beard J."/>
            <person name="Benny G.L."/>
            <person name="Blankenship S."/>
            <person name="Bonito G."/>
            <person name="Cuomo C."/>
            <person name="Desiro A."/>
            <person name="Gervers K.A."/>
            <person name="Hundley H."/>
            <person name="Kuo A."/>
            <person name="LaButti K."/>
            <person name="Lang B.F."/>
            <person name="Lipzen A."/>
            <person name="O'Donnell K."/>
            <person name="Pangilinan J."/>
            <person name="Reynolds N."/>
            <person name="Sandor L."/>
            <person name="Smith M.E."/>
            <person name="Tsang A."/>
            <person name="Grigoriev I.V."/>
            <person name="Stajich J.E."/>
            <person name="Spatafora J.W."/>
        </authorList>
    </citation>
    <scope>NUCLEOTIDE SEQUENCE</scope>
    <source>
        <strain evidence="8">RSA 2281</strain>
    </source>
</reference>
<feature type="region of interest" description="Disordered" evidence="6">
    <location>
        <begin position="138"/>
        <end position="266"/>
    </location>
</feature>
<dbReference type="InterPro" id="IPR008942">
    <property type="entry name" value="ENTH_VHS"/>
</dbReference>
<dbReference type="GO" id="GO:0030125">
    <property type="term" value="C:clathrin vesicle coat"/>
    <property type="evidence" value="ECO:0007669"/>
    <property type="project" value="TreeGrafter"/>
</dbReference>
<evidence type="ECO:0000256" key="5">
    <source>
        <dbReference type="ARBA" id="ARBA00023121"/>
    </source>
</evidence>
<dbReference type="GO" id="GO:0030276">
    <property type="term" value="F:clathrin binding"/>
    <property type="evidence" value="ECO:0007669"/>
    <property type="project" value="TreeGrafter"/>
</dbReference>
<sequence>MTGKGVVRSIKNYAKGFSDVQRKVREATSNDPWGPSGTLMNEIAQLTFNQHDFIEIMDMIDKRLNDKGKNWRHVFKALLLLDYCLHVGSENVVLYAKENIYVIKTLKEFQHVDDNGRDVGANVRQKAKDITNLLTDDARLKDERRQRQQMRDRMAGVNDYMNDAMGIRPGDRPVDPSSGSRGPSNDGGQGRLGDSEDRELQRALEESRRMAETEERKRLEKQGDEDLAKAIRLSEQEAQEKERKQKEKLERENQDKLFSATNNNNNAQSTRYIYIIEY</sequence>
<dbReference type="Gene3D" id="1.25.40.90">
    <property type="match status" value="1"/>
</dbReference>
<accession>A0AAD5KFX7</accession>
<dbReference type="GO" id="GO:0007015">
    <property type="term" value="P:actin filament organization"/>
    <property type="evidence" value="ECO:0007669"/>
    <property type="project" value="TreeGrafter"/>
</dbReference>
<dbReference type="Pfam" id="PF01417">
    <property type="entry name" value="ENTH"/>
    <property type="match status" value="1"/>
</dbReference>
<evidence type="ECO:0000256" key="2">
    <source>
        <dbReference type="ARBA" id="ARBA00010130"/>
    </source>
</evidence>
<dbReference type="SMART" id="SM00273">
    <property type="entry name" value="ENTH"/>
    <property type="match status" value="1"/>
</dbReference>
<feature type="compositionally biased region" description="Basic and acidic residues" evidence="6">
    <location>
        <begin position="193"/>
        <end position="255"/>
    </location>
</feature>
<dbReference type="GO" id="GO:0005886">
    <property type="term" value="C:plasma membrane"/>
    <property type="evidence" value="ECO:0007669"/>
    <property type="project" value="TreeGrafter"/>
</dbReference>
<feature type="compositionally biased region" description="Basic and acidic residues" evidence="6">
    <location>
        <begin position="138"/>
        <end position="154"/>
    </location>
</feature>
<comment type="similarity">
    <text evidence="2">Belongs to the epsin family.</text>
</comment>
<keyword evidence="5" id="KW-0446">Lipid-binding</keyword>
<evidence type="ECO:0000313" key="8">
    <source>
        <dbReference type="EMBL" id="KAI9269325.1"/>
    </source>
</evidence>
<evidence type="ECO:0000259" key="7">
    <source>
        <dbReference type="PROSITE" id="PS50942"/>
    </source>
</evidence>
<dbReference type="GO" id="GO:0005768">
    <property type="term" value="C:endosome"/>
    <property type="evidence" value="ECO:0007669"/>
    <property type="project" value="TreeGrafter"/>
</dbReference>
<protein>
    <recommendedName>
        <fullName evidence="7">ENTH domain-containing protein</fullName>
    </recommendedName>
</protein>
<organism evidence="8 9">
    <name type="scientific">Phascolomyces articulosus</name>
    <dbReference type="NCBI Taxonomy" id="60185"/>
    <lineage>
        <taxon>Eukaryota</taxon>
        <taxon>Fungi</taxon>
        <taxon>Fungi incertae sedis</taxon>
        <taxon>Mucoromycota</taxon>
        <taxon>Mucoromycotina</taxon>
        <taxon>Mucoromycetes</taxon>
        <taxon>Mucorales</taxon>
        <taxon>Lichtheimiaceae</taxon>
        <taxon>Phascolomyces</taxon>
    </lineage>
</organism>
<dbReference type="PROSITE" id="PS50942">
    <property type="entry name" value="ENTH"/>
    <property type="match status" value="1"/>
</dbReference>
<dbReference type="PANTHER" id="PTHR12276:SF110">
    <property type="entry name" value="EPSIN-1-RELATED"/>
    <property type="match status" value="1"/>
</dbReference>
<name>A0AAD5KFX7_9FUNG</name>
<dbReference type="GO" id="GO:0006897">
    <property type="term" value="P:endocytosis"/>
    <property type="evidence" value="ECO:0007669"/>
    <property type="project" value="TreeGrafter"/>
</dbReference>
<gene>
    <name evidence="8" type="ORF">BDA99DRAFT_348907</name>
</gene>
<proteinExistence type="inferred from homology"/>
<dbReference type="PROSITE" id="PS50330">
    <property type="entry name" value="UIM"/>
    <property type="match status" value="2"/>
</dbReference>
<dbReference type="FunFam" id="1.25.40.90:FF:000006">
    <property type="entry name" value="Clathrin interactor 1"/>
    <property type="match status" value="1"/>
</dbReference>
<keyword evidence="4" id="KW-0597">Phosphoprotein</keyword>